<comment type="caution">
    <text evidence="2">The sequence shown here is derived from an EMBL/GenBank/DDBJ whole genome shotgun (WGS) entry which is preliminary data.</text>
</comment>
<keyword evidence="3" id="KW-1185">Reference proteome</keyword>
<feature type="domain" description="Helix-turn-helix" evidence="1">
    <location>
        <begin position="43"/>
        <end position="91"/>
    </location>
</feature>
<dbReference type="SUPFAM" id="SSF46955">
    <property type="entry name" value="Putative DNA-binding domain"/>
    <property type="match status" value="1"/>
</dbReference>
<name>A0ABX3N874_9FLAO</name>
<dbReference type="InterPro" id="IPR041657">
    <property type="entry name" value="HTH_17"/>
</dbReference>
<evidence type="ECO:0000313" key="3">
    <source>
        <dbReference type="Proteomes" id="UP000190016"/>
    </source>
</evidence>
<dbReference type="RefSeq" id="WP_078778786.1">
    <property type="nucleotide sequence ID" value="NZ_MBDS01000015.1"/>
</dbReference>
<accession>A0ABX3N874</accession>
<organism evidence="2 3">
    <name type="scientific">Elizabethkingia ursingii</name>
    <dbReference type="NCBI Taxonomy" id="1756150"/>
    <lineage>
        <taxon>Bacteria</taxon>
        <taxon>Pseudomonadati</taxon>
        <taxon>Bacteroidota</taxon>
        <taxon>Flavobacteriia</taxon>
        <taxon>Flavobacteriales</taxon>
        <taxon>Weeksellaceae</taxon>
        <taxon>Elizabethkingia</taxon>
    </lineage>
</organism>
<protein>
    <recommendedName>
        <fullName evidence="1">Helix-turn-helix domain-containing protein</fullName>
    </recommendedName>
</protein>
<reference evidence="2 3" key="1">
    <citation type="submission" date="2016-07" db="EMBL/GenBank/DDBJ databases">
        <title>Revisiting the Taxonomy of the Elizabethkingia Genus based on Whole-Genome Sequencing, Optical Mapping, and MALDI-TOF.</title>
        <authorList>
            <person name="Nicholson A.C."/>
        </authorList>
    </citation>
    <scope>NUCLEOTIDE SEQUENCE [LARGE SCALE GENOMIC DNA]</scope>
    <source>
        <strain evidence="2 3">C1558</strain>
    </source>
</reference>
<dbReference type="InterPro" id="IPR009061">
    <property type="entry name" value="DNA-bd_dom_put_sf"/>
</dbReference>
<evidence type="ECO:0000313" key="2">
    <source>
        <dbReference type="EMBL" id="OPB88514.1"/>
    </source>
</evidence>
<dbReference type="Gene3D" id="1.10.1660.10">
    <property type="match status" value="1"/>
</dbReference>
<evidence type="ECO:0000259" key="1">
    <source>
        <dbReference type="Pfam" id="PF12728"/>
    </source>
</evidence>
<proteinExistence type="predicted"/>
<gene>
    <name evidence="2" type="ORF">BB021_08175</name>
</gene>
<sequence>MYQQSVIQFSQITVEELGKFIEEKVSKAIEKLTLEKKSEEKPVYTRNETAKLLDVSLTTLFHWNNQGILKAKKIGKRVYYSKTDVQAHLNQ</sequence>
<dbReference type="Pfam" id="PF12728">
    <property type="entry name" value="HTH_17"/>
    <property type="match status" value="1"/>
</dbReference>
<dbReference type="EMBL" id="MBDS01000015">
    <property type="protein sequence ID" value="OPB88514.1"/>
    <property type="molecule type" value="Genomic_DNA"/>
</dbReference>
<dbReference type="Proteomes" id="UP000190016">
    <property type="component" value="Unassembled WGS sequence"/>
</dbReference>